<dbReference type="Proteomes" id="UP001634394">
    <property type="component" value="Unassembled WGS sequence"/>
</dbReference>
<reference evidence="1 2" key="1">
    <citation type="submission" date="2024-11" db="EMBL/GenBank/DDBJ databases">
        <title>Chromosome-level genome assembly of the freshwater bivalve Anodonta woodiana.</title>
        <authorList>
            <person name="Chen X."/>
        </authorList>
    </citation>
    <scope>NUCLEOTIDE SEQUENCE [LARGE SCALE GENOMIC DNA]</scope>
    <source>
        <strain evidence="1">MN2024</strain>
        <tissue evidence="1">Gills</tissue>
    </source>
</reference>
<feature type="non-terminal residue" evidence="1">
    <location>
        <position position="84"/>
    </location>
</feature>
<accession>A0ABD3V4Z8</accession>
<dbReference type="AlphaFoldDB" id="A0ABD3V4Z8"/>
<name>A0ABD3V4Z8_SINWO</name>
<evidence type="ECO:0000313" key="2">
    <source>
        <dbReference type="Proteomes" id="UP001634394"/>
    </source>
</evidence>
<organism evidence="1 2">
    <name type="scientific">Sinanodonta woodiana</name>
    <name type="common">Chinese pond mussel</name>
    <name type="synonym">Anodonta woodiana</name>
    <dbReference type="NCBI Taxonomy" id="1069815"/>
    <lineage>
        <taxon>Eukaryota</taxon>
        <taxon>Metazoa</taxon>
        <taxon>Spiralia</taxon>
        <taxon>Lophotrochozoa</taxon>
        <taxon>Mollusca</taxon>
        <taxon>Bivalvia</taxon>
        <taxon>Autobranchia</taxon>
        <taxon>Heteroconchia</taxon>
        <taxon>Palaeoheterodonta</taxon>
        <taxon>Unionida</taxon>
        <taxon>Unionoidea</taxon>
        <taxon>Unionidae</taxon>
        <taxon>Unioninae</taxon>
        <taxon>Sinanodonta</taxon>
    </lineage>
</organism>
<evidence type="ECO:0000313" key="1">
    <source>
        <dbReference type="EMBL" id="KAL3855878.1"/>
    </source>
</evidence>
<gene>
    <name evidence="1" type="ORF">ACJMK2_015075</name>
</gene>
<comment type="caution">
    <text evidence="1">The sequence shown here is derived from an EMBL/GenBank/DDBJ whole genome shotgun (WGS) entry which is preliminary data.</text>
</comment>
<dbReference type="EMBL" id="JBJQND010000014">
    <property type="protein sequence ID" value="KAL3855878.1"/>
    <property type="molecule type" value="Genomic_DNA"/>
</dbReference>
<protein>
    <recommendedName>
        <fullName evidence="3">C2H2-type domain-containing protein</fullName>
    </recommendedName>
</protein>
<evidence type="ECO:0008006" key="3">
    <source>
        <dbReference type="Google" id="ProtNLM"/>
    </source>
</evidence>
<keyword evidence="2" id="KW-1185">Reference proteome</keyword>
<sequence length="84" mass="9811">MECSCCGTEFEKKYKGFKRIAIHSKFKCRPIEEKKKTKSVILVSKNQITPTHRRIATKAKIIISTPRKVCQPKLMSRKSLREKM</sequence>
<proteinExistence type="predicted"/>